<dbReference type="Gene3D" id="3.40.30.10">
    <property type="entry name" value="Glutaredoxin"/>
    <property type="match status" value="1"/>
</dbReference>
<dbReference type="PANTHER" id="PTHR44051">
    <property type="entry name" value="GLUTATHIONE S-TRANSFERASE-RELATED"/>
    <property type="match status" value="1"/>
</dbReference>
<proteinExistence type="predicted"/>
<dbReference type="Pfam" id="PF13409">
    <property type="entry name" value="GST_N_2"/>
    <property type="match status" value="1"/>
</dbReference>
<dbReference type="OrthoDB" id="5293590at2"/>
<dbReference type="SFLD" id="SFLDG00358">
    <property type="entry name" value="Main_(cytGST)"/>
    <property type="match status" value="1"/>
</dbReference>
<evidence type="ECO:0000259" key="2">
    <source>
        <dbReference type="PROSITE" id="PS50405"/>
    </source>
</evidence>
<accession>A0A246JN17</accession>
<gene>
    <name evidence="3" type="ORF">CDQ92_18665</name>
</gene>
<feature type="domain" description="GST N-terminal" evidence="1">
    <location>
        <begin position="1"/>
        <end position="82"/>
    </location>
</feature>
<protein>
    <submittedName>
        <fullName evidence="3">Glutathione S-transferase</fullName>
    </submittedName>
</protein>
<dbReference type="InterPro" id="IPR004045">
    <property type="entry name" value="Glutathione_S-Trfase_N"/>
</dbReference>
<evidence type="ECO:0000259" key="1">
    <source>
        <dbReference type="PROSITE" id="PS50404"/>
    </source>
</evidence>
<dbReference type="EMBL" id="NISK01000005">
    <property type="protein sequence ID" value="OWQ94044.1"/>
    <property type="molecule type" value="Genomic_DNA"/>
</dbReference>
<dbReference type="AlphaFoldDB" id="A0A246JN17"/>
<dbReference type="SUPFAM" id="SSF52833">
    <property type="entry name" value="Thioredoxin-like"/>
    <property type="match status" value="1"/>
</dbReference>
<dbReference type="GO" id="GO:0016740">
    <property type="term" value="F:transferase activity"/>
    <property type="evidence" value="ECO:0007669"/>
    <property type="project" value="UniProtKB-KW"/>
</dbReference>
<dbReference type="RefSeq" id="WP_088443586.1">
    <property type="nucleotide sequence ID" value="NZ_BMMC01000022.1"/>
</dbReference>
<dbReference type="PANTHER" id="PTHR44051:SF8">
    <property type="entry name" value="GLUTATHIONE S-TRANSFERASE GSTA"/>
    <property type="match status" value="1"/>
</dbReference>
<dbReference type="Proteomes" id="UP000197361">
    <property type="component" value="Unassembled WGS sequence"/>
</dbReference>
<dbReference type="InterPro" id="IPR034345">
    <property type="entry name" value="Gtt2-like_N"/>
</dbReference>
<keyword evidence="4" id="KW-1185">Reference proteome</keyword>
<reference evidence="3 4" key="1">
    <citation type="journal article" date="2010" name="Int. J. Syst. Evol. Microbiol.">
        <title>Sphingopyxis bauzanensis sp. nov., a psychrophilic bacterium isolated from soil.</title>
        <authorList>
            <person name="Zhang D.C."/>
            <person name="Liu H.C."/>
            <person name="Xin Y.H."/>
            <person name="Zhou Y.G."/>
            <person name="Schinner F."/>
            <person name="Margesin R."/>
        </authorList>
    </citation>
    <scope>NUCLEOTIDE SEQUENCE [LARGE SCALE GENOMIC DNA]</scope>
    <source>
        <strain evidence="3 4">DSM 22271</strain>
    </source>
</reference>
<dbReference type="Gene3D" id="1.20.1050.10">
    <property type="match status" value="1"/>
</dbReference>
<dbReference type="CDD" id="cd03051">
    <property type="entry name" value="GST_N_GTT2_like"/>
    <property type="match status" value="1"/>
</dbReference>
<dbReference type="InterPro" id="IPR040079">
    <property type="entry name" value="Glutathione_S-Trfase"/>
</dbReference>
<sequence>MIFYDTPNPAPNPRRVRIFAAEKGIDLPSETISIVAGEHKVPAYLAINPRGQTPALKLDDGTVLTESVAICRYLEALHPGTPLFGTTPAEIGAIEMWIRRIELMVMEPIGKIWVHTHPFTARLPIQRFPEYGESNRARALDGFAMCDAALGSSPWLAGDAFSMADILLLTTVDFAAFIGIPLPEDLAHLRAWHDRVLARSSAKA</sequence>
<evidence type="ECO:0000313" key="4">
    <source>
        <dbReference type="Proteomes" id="UP000197361"/>
    </source>
</evidence>
<dbReference type="PROSITE" id="PS50404">
    <property type="entry name" value="GST_NTER"/>
    <property type="match status" value="1"/>
</dbReference>
<feature type="domain" description="GST C-terminal" evidence="2">
    <location>
        <begin position="87"/>
        <end position="204"/>
    </location>
</feature>
<comment type="caution">
    <text evidence="3">The sequence shown here is derived from an EMBL/GenBank/DDBJ whole genome shotgun (WGS) entry which is preliminary data.</text>
</comment>
<dbReference type="InterPro" id="IPR010987">
    <property type="entry name" value="Glutathione-S-Trfase_C-like"/>
</dbReference>
<keyword evidence="3" id="KW-0808">Transferase</keyword>
<dbReference type="InterPro" id="IPR036282">
    <property type="entry name" value="Glutathione-S-Trfase_C_sf"/>
</dbReference>
<dbReference type="SUPFAM" id="SSF47616">
    <property type="entry name" value="GST C-terminal domain-like"/>
    <property type="match status" value="1"/>
</dbReference>
<dbReference type="InterPro" id="IPR036249">
    <property type="entry name" value="Thioredoxin-like_sf"/>
</dbReference>
<name>A0A246JN17_9SPHN</name>
<dbReference type="PROSITE" id="PS50405">
    <property type="entry name" value="GST_CTER"/>
    <property type="match status" value="1"/>
</dbReference>
<dbReference type="SFLD" id="SFLDS00019">
    <property type="entry name" value="Glutathione_Transferase_(cytos"/>
    <property type="match status" value="1"/>
</dbReference>
<organism evidence="3 4">
    <name type="scientific">Sphingopyxis bauzanensis</name>
    <dbReference type="NCBI Taxonomy" id="651663"/>
    <lineage>
        <taxon>Bacteria</taxon>
        <taxon>Pseudomonadati</taxon>
        <taxon>Pseudomonadota</taxon>
        <taxon>Alphaproteobacteria</taxon>
        <taxon>Sphingomonadales</taxon>
        <taxon>Sphingomonadaceae</taxon>
        <taxon>Sphingopyxis</taxon>
    </lineage>
</organism>
<evidence type="ECO:0000313" key="3">
    <source>
        <dbReference type="EMBL" id="OWQ94044.1"/>
    </source>
</evidence>
<dbReference type="Pfam" id="PF13410">
    <property type="entry name" value="GST_C_2"/>
    <property type="match status" value="1"/>
</dbReference>